<evidence type="ECO:0000313" key="1">
    <source>
        <dbReference type="EMBL" id="OPC80278.1"/>
    </source>
</evidence>
<proteinExistence type="predicted"/>
<reference evidence="1 2" key="1">
    <citation type="submission" date="2017-03" db="EMBL/GenBank/DDBJ databases">
        <title>Draft genome sequence of Streptomyces scabrisporus NF3, endophyte isolated from Amphipterygium adstringens.</title>
        <authorList>
            <person name="Vazquez M."/>
            <person name="Ceapa C.D."/>
            <person name="Rodriguez Luna D."/>
            <person name="Sanchez Esquivel S."/>
        </authorList>
    </citation>
    <scope>NUCLEOTIDE SEQUENCE [LARGE SCALE GENOMIC DNA]</scope>
    <source>
        <strain evidence="1 2">NF3</strain>
    </source>
</reference>
<comment type="caution">
    <text evidence="1">The sequence shown here is derived from an EMBL/GenBank/DDBJ whole genome shotgun (WGS) entry which is preliminary data.</text>
</comment>
<dbReference type="AlphaFoldDB" id="A0A1T3NU09"/>
<name>A0A1T3NU09_9ACTN</name>
<organism evidence="1 2">
    <name type="scientific">Embleya scabrispora</name>
    <dbReference type="NCBI Taxonomy" id="159449"/>
    <lineage>
        <taxon>Bacteria</taxon>
        <taxon>Bacillati</taxon>
        <taxon>Actinomycetota</taxon>
        <taxon>Actinomycetes</taxon>
        <taxon>Kitasatosporales</taxon>
        <taxon>Streptomycetaceae</taxon>
        <taxon>Embleya</taxon>
    </lineage>
</organism>
<keyword evidence="2" id="KW-1185">Reference proteome</keyword>
<evidence type="ECO:0000313" key="2">
    <source>
        <dbReference type="Proteomes" id="UP000190037"/>
    </source>
</evidence>
<protein>
    <submittedName>
        <fullName evidence="1">Uncharacterized protein</fullName>
    </submittedName>
</protein>
<accession>A0A1T3NU09</accession>
<dbReference type="Proteomes" id="UP000190037">
    <property type="component" value="Unassembled WGS sequence"/>
</dbReference>
<dbReference type="OrthoDB" id="9855244at2"/>
<dbReference type="RefSeq" id="WP_078974539.1">
    <property type="nucleotide sequence ID" value="NZ_MWQN01000001.1"/>
</dbReference>
<sequence length="107" mass="11579">MDRAPDIHLVVTGTGLNARITDQALAVVDDDLRADYERTVSQGLKAAAAAWDAHRYDDFAIHLAAAADTLTEIQRMAVTCKDRAGYEALTARARRLAALDPDDPDAD</sequence>
<dbReference type="EMBL" id="MWQN01000001">
    <property type="protein sequence ID" value="OPC80278.1"/>
    <property type="molecule type" value="Genomic_DNA"/>
</dbReference>
<gene>
    <name evidence="1" type="ORF">B4N89_04360</name>
</gene>